<evidence type="ECO:0000256" key="1">
    <source>
        <dbReference type="RuleBase" id="RU000383"/>
    </source>
</evidence>
<dbReference type="Gene3D" id="1.10.472.10">
    <property type="entry name" value="Cyclin-like"/>
    <property type="match status" value="1"/>
</dbReference>
<evidence type="ECO:0000259" key="2">
    <source>
        <dbReference type="SMART" id="SM00385"/>
    </source>
</evidence>
<dbReference type="Pfam" id="PF00134">
    <property type="entry name" value="Cyclin_N"/>
    <property type="match status" value="1"/>
</dbReference>
<organism evidence="3 4">
    <name type="scientific">Halteria grandinella</name>
    <dbReference type="NCBI Taxonomy" id="5974"/>
    <lineage>
        <taxon>Eukaryota</taxon>
        <taxon>Sar</taxon>
        <taxon>Alveolata</taxon>
        <taxon>Ciliophora</taxon>
        <taxon>Intramacronucleata</taxon>
        <taxon>Spirotrichea</taxon>
        <taxon>Stichotrichia</taxon>
        <taxon>Sporadotrichida</taxon>
        <taxon>Halteriidae</taxon>
        <taxon>Halteria</taxon>
    </lineage>
</organism>
<accession>A0A8J8NXE9</accession>
<dbReference type="EMBL" id="RRYP01005328">
    <property type="protein sequence ID" value="TNV82140.1"/>
    <property type="molecule type" value="Genomic_DNA"/>
</dbReference>
<dbReference type="SMART" id="SM00385">
    <property type="entry name" value="CYCLIN"/>
    <property type="match status" value="1"/>
</dbReference>
<keyword evidence="4" id="KW-1185">Reference proteome</keyword>
<comment type="similarity">
    <text evidence="1">Belongs to the cyclin family.</text>
</comment>
<keyword evidence="1" id="KW-0195">Cyclin</keyword>
<protein>
    <recommendedName>
        <fullName evidence="2">Cyclin-like domain-containing protein</fullName>
    </recommendedName>
</protein>
<dbReference type="InterPro" id="IPR006671">
    <property type="entry name" value="Cyclin_N"/>
</dbReference>
<reference evidence="3" key="1">
    <citation type="submission" date="2019-06" db="EMBL/GenBank/DDBJ databases">
        <authorList>
            <person name="Zheng W."/>
        </authorList>
    </citation>
    <scope>NUCLEOTIDE SEQUENCE</scope>
    <source>
        <strain evidence="3">QDHG01</strain>
    </source>
</reference>
<sequence length="679" mass="77030">MLIKIEEALETCCSITPKQQFHRKTQSLAQAQEINPLFQKSPAILVEDNQEKLGIRIPVGSLQRTSMLHNRIVVIPNNKYAHLRQNSSVTSSSSSTQRNLLPSIHRAIKLEQGAPESVWERKTRQQDSSLAKAAAPSTFSVTQQLTKALALAGPSSTFTVNSFAETTTSSQTSSTKNILEQPVRKIGASLIKRRYGHSDERHKTNLQGIYRASTQLQPSTDQPHQSFGISKIILKDLEQTINMPASDLIDKVRRVTSVSRKRLRLRSEDTEVIFPAQNYACNSALHDIHEGESESSPVTHEVRNNVDFTSVSQRQSDERCAQAPLLNLRAISPGQESTRKMKENSPIPLLATKQEVYRQRSLELAIIEEVFNNRLLTKEQIEKHQSRHKYVTPEILAFHGISESNRARITDWMVQVFRALKLSTHSSYFAGSFIMDSYLVAKFEQKHSLGSECLYLLGLTTVLLASKFEDIEPVRMATLLEKAGYDKFSAEQVALLEADILTSLSFRLHAPDQTFNESMLLLTEMVQSTFSDKEDLELIKDHFDTAKTLVTFLSYLSTYSSTLLQHSPIIQSYVITALTLKYLKRLLFQSGLERASFRINEAIIHLKQSKMVLITHFKEPLRFAFRDLIRFYMQSHQNPDGSQRNLEKSFSKQIGIEASQDLIQFFSHCQILNKEAAEE</sequence>
<evidence type="ECO:0000313" key="3">
    <source>
        <dbReference type="EMBL" id="TNV82140.1"/>
    </source>
</evidence>
<comment type="caution">
    <text evidence="3">The sequence shown here is derived from an EMBL/GenBank/DDBJ whole genome shotgun (WGS) entry which is preliminary data.</text>
</comment>
<gene>
    <name evidence="3" type="ORF">FGO68_gene11273</name>
</gene>
<dbReference type="InterPro" id="IPR013763">
    <property type="entry name" value="Cyclin-like_dom"/>
</dbReference>
<dbReference type="Proteomes" id="UP000785679">
    <property type="component" value="Unassembled WGS sequence"/>
</dbReference>
<dbReference type="InterPro" id="IPR039361">
    <property type="entry name" value="Cyclin"/>
</dbReference>
<name>A0A8J8NXE9_HALGN</name>
<evidence type="ECO:0000313" key="4">
    <source>
        <dbReference type="Proteomes" id="UP000785679"/>
    </source>
</evidence>
<dbReference type="OrthoDB" id="5590282at2759"/>
<dbReference type="InterPro" id="IPR036915">
    <property type="entry name" value="Cyclin-like_sf"/>
</dbReference>
<dbReference type="PANTHER" id="PTHR10177">
    <property type="entry name" value="CYCLINS"/>
    <property type="match status" value="1"/>
</dbReference>
<feature type="domain" description="Cyclin-like" evidence="2">
    <location>
        <begin position="411"/>
        <end position="502"/>
    </location>
</feature>
<dbReference type="AlphaFoldDB" id="A0A8J8NXE9"/>
<dbReference type="SUPFAM" id="SSF47954">
    <property type="entry name" value="Cyclin-like"/>
    <property type="match status" value="1"/>
</dbReference>
<proteinExistence type="inferred from homology"/>